<gene>
    <name evidence="1" type="ORF">COW97_02270</name>
</gene>
<dbReference type="AlphaFoldDB" id="A0A2H0C0N2"/>
<name>A0A2H0C0N2_9BACT</name>
<organism evidence="1 2">
    <name type="scientific">Candidatus Roizmanbacteria bacterium CG22_combo_CG10-13_8_21_14_all_34_12</name>
    <dbReference type="NCBI Taxonomy" id="1974860"/>
    <lineage>
        <taxon>Bacteria</taxon>
        <taxon>Candidatus Roizmaniibacteriota</taxon>
    </lineage>
</organism>
<evidence type="ECO:0000313" key="1">
    <source>
        <dbReference type="EMBL" id="PIP63485.1"/>
    </source>
</evidence>
<dbReference type="EMBL" id="PCTC01000046">
    <property type="protein sequence ID" value="PIP63485.1"/>
    <property type="molecule type" value="Genomic_DNA"/>
</dbReference>
<comment type="caution">
    <text evidence="1">The sequence shown here is derived from an EMBL/GenBank/DDBJ whole genome shotgun (WGS) entry which is preliminary data.</text>
</comment>
<protein>
    <submittedName>
        <fullName evidence="1">Uncharacterized protein</fullName>
    </submittedName>
</protein>
<proteinExistence type="predicted"/>
<sequence>MAKVAILNIPGSVRPALGRVLAFFDNTIYPVWAFRNFHFSRQAKYQLKRKTYLPKVKESWVALTDQQRKDWKTAGSFVKLNGWLLFTQDYSFRKKQGFDLPGIPSTFHEVYGLVISNLGGLELVETDYYASNISGPITVSFSYFKNEYALATGLGFGVEITAYYFEDGENKAENLVWIATSGNLPWLSFSQSIGVTGREYYLLKVAFFLDEYNADVGLDHFLIANSTGDIYREGFKKTRLLGWNGEKSYYYYDWVYNEFNRNEGWDFLPKYSKKYYEVLYLDN</sequence>
<dbReference type="Proteomes" id="UP000229699">
    <property type="component" value="Unassembled WGS sequence"/>
</dbReference>
<accession>A0A2H0C0N2</accession>
<evidence type="ECO:0000313" key="2">
    <source>
        <dbReference type="Proteomes" id="UP000229699"/>
    </source>
</evidence>
<reference evidence="1 2" key="1">
    <citation type="submission" date="2017-09" db="EMBL/GenBank/DDBJ databases">
        <title>Depth-based differentiation of microbial function through sediment-hosted aquifers and enrichment of novel symbionts in the deep terrestrial subsurface.</title>
        <authorList>
            <person name="Probst A.J."/>
            <person name="Ladd B."/>
            <person name="Jarett J.K."/>
            <person name="Geller-Mcgrath D.E."/>
            <person name="Sieber C.M."/>
            <person name="Emerson J.B."/>
            <person name="Anantharaman K."/>
            <person name="Thomas B.C."/>
            <person name="Malmstrom R."/>
            <person name="Stieglmeier M."/>
            <person name="Klingl A."/>
            <person name="Woyke T."/>
            <person name="Ryan C.M."/>
            <person name="Banfield J.F."/>
        </authorList>
    </citation>
    <scope>NUCLEOTIDE SEQUENCE [LARGE SCALE GENOMIC DNA]</scope>
    <source>
        <strain evidence="1">CG22_combo_CG10-13_8_21_14_all_34_12</strain>
    </source>
</reference>